<dbReference type="InterPro" id="IPR052895">
    <property type="entry name" value="HetReg/Transcr_Mod"/>
</dbReference>
<proteinExistence type="predicted"/>
<dbReference type="EMBL" id="KZ613529">
    <property type="protein sequence ID" value="PMD13616.1"/>
    <property type="molecule type" value="Genomic_DNA"/>
</dbReference>
<evidence type="ECO:0000313" key="2">
    <source>
        <dbReference type="EMBL" id="PMD13616.1"/>
    </source>
</evidence>
<keyword evidence="3" id="KW-1185">Reference proteome</keyword>
<gene>
    <name evidence="2" type="ORF">NA56DRAFT_711808</name>
</gene>
<feature type="domain" description="Heterokaryon incompatibility" evidence="1">
    <location>
        <begin position="181"/>
        <end position="308"/>
    </location>
</feature>
<dbReference type="PANTHER" id="PTHR24148">
    <property type="entry name" value="ANKYRIN REPEAT DOMAIN-CONTAINING PROTEIN 39 HOMOLOG-RELATED"/>
    <property type="match status" value="1"/>
</dbReference>
<evidence type="ECO:0000259" key="1">
    <source>
        <dbReference type="Pfam" id="PF06985"/>
    </source>
</evidence>
<dbReference type="STRING" id="1745343.A0A2J6PIA3"/>
<dbReference type="InterPro" id="IPR010730">
    <property type="entry name" value="HET"/>
</dbReference>
<evidence type="ECO:0000313" key="3">
    <source>
        <dbReference type="Proteomes" id="UP000235672"/>
    </source>
</evidence>
<dbReference type="AlphaFoldDB" id="A0A2J6PIA3"/>
<accession>A0A2J6PIA3</accession>
<dbReference type="PANTHER" id="PTHR24148:SF82">
    <property type="entry name" value="HETEROKARYON INCOMPATIBILITY DOMAIN-CONTAINING PROTEIN"/>
    <property type="match status" value="1"/>
</dbReference>
<dbReference type="Pfam" id="PF06985">
    <property type="entry name" value="HET"/>
    <property type="match status" value="1"/>
</dbReference>
<protein>
    <submittedName>
        <fullName evidence="2">HET-domain-containing protein</fullName>
    </submittedName>
</protein>
<sequence length="605" mass="68988">MSIRFGPAALQSSHYLHLRSAHTLAKLVRSMLAKGLRDLWQSSDTLHVLGLVLKPATATTKIFMVSLPILVARQLLHLRLCSTESFQVKTAYVDLDSRQAQRHSPTSTLNSSPTFSSPCVNMTDIQNEGALRRTIFPYRSLDERDSIRLLHLHPASSSQAEVKCSLIHTTLQFCGDIYEHYIAISYVWGDPNDTRIIHVDDIPVSITINLFSALRDLRHETRDLMIWADAICINQHDDEEKLQQIALMGEIYSMADHTVIYLGCLDTQDALKLDGWALTNFEKSQFSPEIADLILSSPWFRRVWVFQELVFSKDPRVQLGRYRFPWRLLYRVVVGQMRSKRLDLNTKSLLQSFKLLSEMHRARERHLRDEGLRSEAWESEPTEDDAEEESGLMMIHLLRARKGLGVTHPKDMIFAHLSFASDSSDLTPRINYSMDHIVLYNAFARYMIDQGLHCELFDAISDADHSTTRYRLSSWSPDWSIAPNDSHAVGELFSKNGSRAILDVVVRCGGSLSKLVDLYRQNSCIKACCWNTALNTLTHGRRSNSRCKNIHLAGIRMITETLESLMEDEFTLDNLEGDFCTSIWLSEKWWTAPGRQVTAMAPSPS</sequence>
<name>A0A2J6PIA3_9HELO</name>
<reference evidence="2 3" key="1">
    <citation type="submission" date="2016-05" db="EMBL/GenBank/DDBJ databases">
        <title>A degradative enzymes factory behind the ericoid mycorrhizal symbiosis.</title>
        <authorList>
            <consortium name="DOE Joint Genome Institute"/>
            <person name="Martino E."/>
            <person name="Morin E."/>
            <person name="Grelet G."/>
            <person name="Kuo A."/>
            <person name="Kohler A."/>
            <person name="Daghino S."/>
            <person name="Barry K."/>
            <person name="Choi C."/>
            <person name="Cichocki N."/>
            <person name="Clum A."/>
            <person name="Copeland A."/>
            <person name="Hainaut M."/>
            <person name="Haridas S."/>
            <person name="Labutti K."/>
            <person name="Lindquist E."/>
            <person name="Lipzen A."/>
            <person name="Khouja H.-R."/>
            <person name="Murat C."/>
            <person name="Ohm R."/>
            <person name="Olson A."/>
            <person name="Spatafora J."/>
            <person name="Veneault-Fourrey C."/>
            <person name="Henrissat B."/>
            <person name="Grigoriev I."/>
            <person name="Martin F."/>
            <person name="Perotto S."/>
        </authorList>
    </citation>
    <scope>NUCLEOTIDE SEQUENCE [LARGE SCALE GENOMIC DNA]</scope>
    <source>
        <strain evidence="2 3">UAMH 7357</strain>
    </source>
</reference>
<dbReference type="OrthoDB" id="3552930at2759"/>
<organism evidence="2 3">
    <name type="scientific">Hyaloscypha hepaticicola</name>
    <dbReference type="NCBI Taxonomy" id="2082293"/>
    <lineage>
        <taxon>Eukaryota</taxon>
        <taxon>Fungi</taxon>
        <taxon>Dikarya</taxon>
        <taxon>Ascomycota</taxon>
        <taxon>Pezizomycotina</taxon>
        <taxon>Leotiomycetes</taxon>
        <taxon>Helotiales</taxon>
        <taxon>Hyaloscyphaceae</taxon>
        <taxon>Hyaloscypha</taxon>
    </lineage>
</organism>
<dbReference type="Proteomes" id="UP000235672">
    <property type="component" value="Unassembled WGS sequence"/>
</dbReference>